<gene>
    <name evidence="2" type="ORF">SMN809_LOCUS39723</name>
</gene>
<reference evidence="2" key="1">
    <citation type="submission" date="2021-02" db="EMBL/GenBank/DDBJ databases">
        <authorList>
            <person name="Nowell W R."/>
        </authorList>
    </citation>
    <scope>NUCLEOTIDE SEQUENCE</scope>
</reference>
<protein>
    <submittedName>
        <fullName evidence="2">Uncharacterized protein</fullName>
    </submittedName>
</protein>
<comment type="caution">
    <text evidence="2">The sequence shown here is derived from an EMBL/GenBank/DDBJ whole genome shotgun (WGS) entry which is preliminary data.</text>
</comment>
<dbReference type="EMBL" id="CAJOBI010107350">
    <property type="protein sequence ID" value="CAF4617117.1"/>
    <property type="molecule type" value="Genomic_DNA"/>
</dbReference>
<feature type="non-terminal residue" evidence="2">
    <location>
        <position position="1"/>
    </location>
</feature>
<organism evidence="2 3">
    <name type="scientific">Rotaria magnacalcarata</name>
    <dbReference type="NCBI Taxonomy" id="392030"/>
    <lineage>
        <taxon>Eukaryota</taxon>
        <taxon>Metazoa</taxon>
        <taxon>Spiralia</taxon>
        <taxon>Gnathifera</taxon>
        <taxon>Rotifera</taxon>
        <taxon>Eurotatoria</taxon>
        <taxon>Bdelloidea</taxon>
        <taxon>Philodinida</taxon>
        <taxon>Philodinidae</taxon>
        <taxon>Rotaria</taxon>
    </lineage>
</organism>
<sequence>MMDTIVNTSMTFSDIFDVLDTNDNENDSSMFLAADSSKYYHHDFNFHMGLSDFEEEQEQELIYYENCAMMKVNDERVLSETIPKSHEINRSTHHTTGSFDEPDSMPDYLSVKNQLFDRTIEKLIDKDSSIDIDELRTFAFFKHELLVYRRLYHLWSLYLQAGRGELLKEDPTHDTKHSLRCYWTTHVKLSMSTSDRRLLSTSMTNEEKHIACESFVHQHLEKYKNKIDYYQKQIDEKENNMTHYIDIIKQPIEIIVSKYGGRPIGIKCDFAIAILYNNYKQHRLKIAYEQEKPTDYQRKTIERMCELNYQLEITKKDLILQRLRIFYNKPPTSYDPLHQLDLSVRCNSISNQPLRQQVLDRYKTLIETTNTDLILMRFMSIEAVLDQYRTTLNIETNEMLRHHHNVIDKKMTSVLLDIIDQRANLIKEKMKIISDFHINYYFRHHYGYTEDIRKGKIKDIQRIGFSSNLIIDSYIPPVSLTQQQLQLLNRGPTYVAPCQLHCLSSTSTSLATHYLSLERQLKSLFQKYCIDSSQSIMIEKKIKDEFTSFFLTVNVPLAIRQRAFYEQQLIQSIQQLLNINDLLLCRMADHTNRFYLTTKHRFEEKCLEFMSKHQDNYEILYSLTEHNQQQIRYELDNKIYRMNTKL</sequence>
<evidence type="ECO:0000313" key="2">
    <source>
        <dbReference type="EMBL" id="CAF4617117.1"/>
    </source>
</evidence>
<name>A0A8S2ZEA7_9BILA</name>
<dbReference type="Proteomes" id="UP000676336">
    <property type="component" value="Unassembled WGS sequence"/>
</dbReference>
<feature type="region of interest" description="Disordered" evidence="1">
    <location>
        <begin position="82"/>
        <end position="104"/>
    </location>
</feature>
<evidence type="ECO:0000256" key="1">
    <source>
        <dbReference type="SAM" id="MobiDB-lite"/>
    </source>
</evidence>
<accession>A0A8S2ZEA7</accession>
<evidence type="ECO:0000313" key="3">
    <source>
        <dbReference type="Proteomes" id="UP000676336"/>
    </source>
</evidence>
<dbReference type="AlphaFoldDB" id="A0A8S2ZEA7"/>
<feature type="non-terminal residue" evidence="2">
    <location>
        <position position="646"/>
    </location>
</feature>
<proteinExistence type="predicted"/>